<sequence>MGYSAKKRKVTTYTANRDVVISHNIERYQANNENGTNSVVNNDINMMPTYKDIVENDIIAKQARKNLPKKLRAKYSTSDIQDVVSAKVSQQSLVMDVKVETKSPKDSVQIVNAVSQSFKQQLPKLQPGSGQVTLLARANKNNVNSTTKPSAKKYAIVGLALGGLLGLIISLVIATVRTFGK</sequence>
<accession>A0A0R1P1M6</accession>
<name>A0A0R1P1M6_9LACO</name>
<keyword evidence="1" id="KW-0812">Transmembrane</keyword>
<evidence type="ECO:0000313" key="2">
    <source>
        <dbReference type="EMBL" id="KRL26175.1"/>
    </source>
</evidence>
<keyword evidence="1" id="KW-0472">Membrane</keyword>
<feature type="transmembrane region" description="Helical" evidence="1">
    <location>
        <begin position="154"/>
        <end position="176"/>
    </location>
</feature>
<dbReference type="PATRIC" id="fig|1423746.3.peg.1338"/>
<protein>
    <submittedName>
        <fullName evidence="2">Putative extracellular protein</fullName>
    </submittedName>
</protein>
<dbReference type="EMBL" id="AZER01000024">
    <property type="protein sequence ID" value="KRL26175.1"/>
    <property type="molecule type" value="Genomic_DNA"/>
</dbReference>
<organism evidence="2 3">
    <name type="scientific">Limosilactobacillus frumenti DSM 13145</name>
    <dbReference type="NCBI Taxonomy" id="1423746"/>
    <lineage>
        <taxon>Bacteria</taxon>
        <taxon>Bacillati</taxon>
        <taxon>Bacillota</taxon>
        <taxon>Bacilli</taxon>
        <taxon>Lactobacillales</taxon>
        <taxon>Lactobacillaceae</taxon>
        <taxon>Limosilactobacillus</taxon>
    </lineage>
</organism>
<evidence type="ECO:0000256" key="1">
    <source>
        <dbReference type="SAM" id="Phobius"/>
    </source>
</evidence>
<dbReference type="STRING" id="1423746.FD27_GL001313"/>
<gene>
    <name evidence="2" type="ORF">FD27_GL001313</name>
</gene>
<evidence type="ECO:0000313" key="3">
    <source>
        <dbReference type="Proteomes" id="UP000051445"/>
    </source>
</evidence>
<keyword evidence="3" id="KW-1185">Reference proteome</keyword>
<dbReference type="Proteomes" id="UP000051445">
    <property type="component" value="Unassembled WGS sequence"/>
</dbReference>
<reference evidence="2 3" key="1">
    <citation type="journal article" date="2015" name="Genome Announc.">
        <title>Expanding the biotechnology potential of lactobacilli through comparative genomics of 213 strains and associated genera.</title>
        <authorList>
            <person name="Sun Z."/>
            <person name="Harris H.M."/>
            <person name="McCann A."/>
            <person name="Guo C."/>
            <person name="Argimon S."/>
            <person name="Zhang W."/>
            <person name="Yang X."/>
            <person name="Jeffery I.B."/>
            <person name="Cooney J.C."/>
            <person name="Kagawa T.F."/>
            <person name="Liu W."/>
            <person name="Song Y."/>
            <person name="Salvetti E."/>
            <person name="Wrobel A."/>
            <person name="Rasinkangas P."/>
            <person name="Parkhill J."/>
            <person name="Rea M.C."/>
            <person name="O'Sullivan O."/>
            <person name="Ritari J."/>
            <person name="Douillard F.P."/>
            <person name="Paul Ross R."/>
            <person name="Yang R."/>
            <person name="Briner A.E."/>
            <person name="Felis G.E."/>
            <person name="de Vos W.M."/>
            <person name="Barrangou R."/>
            <person name="Klaenhammer T.R."/>
            <person name="Caufield P.W."/>
            <person name="Cui Y."/>
            <person name="Zhang H."/>
            <person name="O'Toole P.W."/>
        </authorList>
    </citation>
    <scope>NUCLEOTIDE SEQUENCE [LARGE SCALE GENOMIC DNA]</scope>
    <source>
        <strain evidence="2 3">DSM 13145</strain>
    </source>
</reference>
<keyword evidence="1" id="KW-1133">Transmembrane helix</keyword>
<dbReference type="AlphaFoldDB" id="A0A0R1P1M6"/>
<proteinExistence type="predicted"/>
<comment type="caution">
    <text evidence="2">The sequence shown here is derived from an EMBL/GenBank/DDBJ whole genome shotgun (WGS) entry which is preliminary data.</text>
</comment>